<dbReference type="AlphaFoldDB" id="J4IBF5"/>
<keyword evidence="7 9" id="KW-0408">Iron</keyword>
<keyword evidence="11" id="KW-1185">Reference proteome</keyword>
<keyword evidence="5 9" id="KW-0479">Metal-binding</keyword>
<evidence type="ECO:0000256" key="2">
    <source>
        <dbReference type="ARBA" id="ARBA00005179"/>
    </source>
</evidence>
<dbReference type="InterPro" id="IPR002403">
    <property type="entry name" value="Cyt_P450_E_grp-IV"/>
</dbReference>
<dbReference type="GO" id="GO:0020037">
    <property type="term" value="F:heme binding"/>
    <property type="evidence" value="ECO:0007669"/>
    <property type="project" value="InterPro"/>
</dbReference>
<comment type="similarity">
    <text evidence="3">Belongs to the cytochrome P450 family.</text>
</comment>
<gene>
    <name evidence="10" type="ORF">FIBRA_06752</name>
</gene>
<keyword evidence="4 9" id="KW-0349">Heme</keyword>
<dbReference type="GO" id="GO:0016705">
    <property type="term" value="F:oxidoreductase activity, acting on paired donors, with incorporation or reduction of molecular oxygen"/>
    <property type="evidence" value="ECO:0007669"/>
    <property type="project" value="InterPro"/>
</dbReference>
<dbReference type="STRING" id="599839.J4IBF5"/>
<evidence type="ECO:0000256" key="6">
    <source>
        <dbReference type="ARBA" id="ARBA00023002"/>
    </source>
</evidence>
<feature type="binding site" description="axial binding residue" evidence="9">
    <location>
        <position position="342"/>
    </location>
    <ligand>
        <name>heme</name>
        <dbReference type="ChEBI" id="CHEBI:30413"/>
    </ligand>
    <ligandPart>
        <name>Fe</name>
        <dbReference type="ChEBI" id="CHEBI:18248"/>
    </ligandPart>
</feature>
<dbReference type="PANTHER" id="PTHR24305:SF166">
    <property type="entry name" value="CYTOCHROME P450 12A4, MITOCHONDRIAL-RELATED"/>
    <property type="match status" value="1"/>
</dbReference>
<dbReference type="Proteomes" id="UP000006352">
    <property type="component" value="Unassembled WGS sequence"/>
</dbReference>
<dbReference type="Gene3D" id="1.10.630.10">
    <property type="entry name" value="Cytochrome P450"/>
    <property type="match status" value="1"/>
</dbReference>
<comment type="cofactor">
    <cofactor evidence="1 9">
        <name>heme</name>
        <dbReference type="ChEBI" id="CHEBI:30413"/>
    </cofactor>
</comment>
<dbReference type="HOGENOM" id="CLU_044612_1_0_1"/>
<keyword evidence="8" id="KW-0503">Monooxygenase</keyword>
<dbReference type="GO" id="GO:0005506">
    <property type="term" value="F:iron ion binding"/>
    <property type="evidence" value="ECO:0007669"/>
    <property type="project" value="InterPro"/>
</dbReference>
<evidence type="ECO:0000313" key="11">
    <source>
        <dbReference type="Proteomes" id="UP000006352"/>
    </source>
</evidence>
<accession>J4IBF5</accession>
<organism evidence="10 11">
    <name type="scientific">Fibroporia radiculosa</name>
    <dbReference type="NCBI Taxonomy" id="599839"/>
    <lineage>
        <taxon>Eukaryota</taxon>
        <taxon>Fungi</taxon>
        <taxon>Dikarya</taxon>
        <taxon>Basidiomycota</taxon>
        <taxon>Agaricomycotina</taxon>
        <taxon>Agaricomycetes</taxon>
        <taxon>Polyporales</taxon>
        <taxon>Fibroporiaceae</taxon>
        <taxon>Fibroporia</taxon>
    </lineage>
</organism>
<dbReference type="InterPro" id="IPR050121">
    <property type="entry name" value="Cytochrome_P450_monoxygenase"/>
</dbReference>
<evidence type="ECO:0000256" key="4">
    <source>
        <dbReference type="ARBA" id="ARBA00022617"/>
    </source>
</evidence>
<dbReference type="GeneID" id="24099482"/>
<dbReference type="InterPro" id="IPR036396">
    <property type="entry name" value="Cyt_P450_sf"/>
</dbReference>
<dbReference type="EMBL" id="HE797160">
    <property type="protein sequence ID" value="CCM04571.1"/>
    <property type="molecule type" value="Genomic_DNA"/>
</dbReference>
<dbReference type="PANTHER" id="PTHR24305">
    <property type="entry name" value="CYTOCHROME P450"/>
    <property type="match status" value="1"/>
</dbReference>
<evidence type="ECO:0008006" key="12">
    <source>
        <dbReference type="Google" id="ProtNLM"/>
    </source>
</evidence>
<dbReference type="PRINTS" id="PR00465">
    <property type="entry name" value="EP450IV"/>
</dbReference>
<dbReference type="GO" id="GO:0004497">
    <property type="term" value="F:monooxygenase activity"/>
    <property type="evidence" value="ECO:0007669"/>
    <property type="project" value="UniProtKB-KW"/>
</dbReference>
<protein>
    <recommendedName>
        <fullName evidence="12">Cytochrome P450</fullName>
    </recommendedName>
</protein>
<evidence type="ECO:0000256" key="3">
    <source>
        <dbReference type="ARBA" id="ARBA00010617"/>
    </source>
</evidence>
<dbReference type="InParanoid" id="J4IBF5"/>
<keyword evidence="6" id="KW-0560">Oxidoreductase</keyword>
<sequence>MFSATCTLSLLALTLPTVFIFFILRKQSKCNISRGRRLTKVSDAYALLNPPLPLACQLQARAIANKHLKQTFKINSTFVDDSVDVHAAFTKKALSLISVREVLWNQIAQVALETVQSNLSHLESNPHHIRFDTFIQRITIRIITVSLLHGDPSVMHPHDIDTVARNINKLWILSKTTVNIPDTLVGEINDHLRRWLPTSLKQENPLEYLIPTYETTWRVIAALVAYTYSENSIRLALHLFLENPSSSQFTRFCDEHPSTESIVKETLRLHPPVRRISRAVVIGSSLSQLFCHRTTLAADIEAIQRSDVWGPTRHEFNPWRHQFSTKEQRKTMLPFGTGPLSCIAKEWAPRAVAIIAATVLEEVKVHRQFVLVMGPCMGQREGWDGWTIQLGGTNNM</sequence>
<evidence type="ECO:0000256" key="5">
    <source>
        <dbReference type="ARBA" id="ARBA00022723"/>
    </source>
</evidence>
<dbReference type="OrthoDB" id="10029320at2759"/>
<evidence type="ECO:0000256" key="7">
    <source>
        <dbReference type="ARBA" id="ARBA00023004"/>
    </source>
</evidence>
<evidence type="ECO:0000256" key="8">
    <source>
        <dbReference type="ARBA" id="ARBA00023033"/>
    </source>
</evidence>
<evidence type="ECO:0000313" key="10">
    <source>
        <dbReference type="EMBL" id="CCM04571.1"/>
    </source>
</evidence>
<name>J4IBF5_9APHY</name>
<dbReference type="InterPro" id="IPR001128">
    <property type="entry name" value="Cyt_P450"/>
</dbReference>
<evidence type="ECO:0000256" key="9">
    <source>
        <dbReference type="PIRSR" id="PIRSR602403-1"/>
    </source>
</evidence>
<reference evidence="10 11" key="1">
    <citation type="journal article" date="2012" name="Appl. Environ. Microbiol.">
        <title>Short-read sequencing for genomic analysis of the brown rot fungus Fibroporia radiculosa.</title>
        <authorList>
            <person name="Tang J.D."/>
            <person name="Perkins A.D."/>
            <person name="Sonstegard T.S."/>
            <person name="Schroeder S.G."/>
            <person name="Burgess S.C."/>
            <person name="Diehl S.V."/>
        </authorList>
    </citation>
    <scope>NUCLEOTIDE SEQUENCE [LARGE SCALE GENOMIC DNA]</scope>
    <source>
        <strain evidence="10 11">TFFH 294</strain>
    </source>
</reference>
<dbReference type="RefSeq" id="XP_012183854.1">
    <property type="nucleotide sequence ID" value="XM_012328464.1"/>
</dbReference>
<evidence type="ECO:0000256" key="1">
    <source>
        <dbReference type="ARBA" id="ARBA00001971"/>
    </source>
</evidence>
<dbReference type="Pfam" id="PF00067">
    <property type="entry name" value="p450"/>
    <property type="match status" value="1"/>
</dbReference>
<dbReference type="SUPFAM" id="SSF48264">
    <property type="entry name" value="Cytochrome P450"/>
    <property type="match status" value="1"/>
</dbReference>
<proteinExistence type="inferred from homology"/>
<comment type="pathway">
    <text evidence="2">Secondary metabolite biosynthesis.</text>
</comment>